<feature type="region of interest" description="Disordered" evidence="2">
    <location>
        <begin position="1"/>
        <end position="107"/>
    </location>
</feature>
<gene>
    <name evidence="3" type="ORF">AGERDE_LOCUS1229</name>
</gene>
<evidence type="ECO:0000313" key="4">
    <source>
        <dbReference type="Proteomes" id="UP000789831"/>
    </source>
</evidence>
<dbReference type="EMBL" id="CAJVPL010000080">
    <property type="protein sequence ID" value="CAG8443251.1"/>
    <property type="molecule type" value="Genomic_DNA"/>
</dbReference>
<feature type="compositionally biased region" description="Polar residues" evidence="2">
    <location>
        <begin position="86"/>
        <end position="97"/>
    </location>
</feature>
<accession>A0A9N8YRK3</accession>
<evidence type="ECO:0000256" key="1">
    <source>
        <dbReference type="SAM" id="Coils"/>
    </source>
</evidence>
<evidence type="ECO:0000256" key="2">
    <source>
        <dbReference type="SAM" id="MobiDB-lite"/>
    </source>
</evidence>
<dbReference type="OrthoDB" id="2391883at2759"/>
<keyword evidence="1" id="KW-0175">Coiled coil</keyword>
<feature type="compositionally biased region" description="Low complexity" evidence="2">
    <location>
        <begin position="11"/>
        <end position="27"/>
    </location>
</feature>
<reference evidence="3" key="1">
    <citation type="submission" date="2021-06" db="EMBL/GenBank/DDBJ databases">
        <authorList>
            <person name="Kallberg Y."/>
            <person name="Tangrot J."/>
            <person name="Rosling A."/>
        </authorList>
    </citation>
    <scope>NUCLEOTIDE SEQUENCE</scope>
    <source>
        <strain evidence="3">MT106</strain>
    </source>
</reference>
<feature type="compositionally biased region" description="Polar residues" evidence="2">
    <location>
        <begin position="1"/>
        <end position="10"/>
    </location>
</feature>
<comment type="caution">
    <text evidence="3">The sequence shown here is derived from an EMBL/GenBank/DDBJ whole genome shotgun (WGS) entry which is preliminary data.</text>
</comment>
<protein>
    <submittedName>
        <fullName evidence="3">10308_t:CDS:1</fullName>
    </submittedName>
</protein>
<feature type="compositionally biased region" description="Polar residues" evidence="2">
    <location>
        <begin position="28"/>
        <end position="43"/>
    </location>
</feature>
<keyword evidence="4" id="KW-1185">Reference proteome</keyword>
<evidence type="ECO:0000313" key="3">
    <source>
        <dbReference type="EMBL" id="CAG8443251.1"/>
    </source>
</evidence>
<sequence>MASSSPNEAKNASSNGGQSQQGISPNSASLTISTQNLPLSQDNGQPQQQHPLSPLPQGQQSQPVTGDSVLHTTSGLKGRGIFGRFNKSNNSKTTGSPQEFMEEDSEDSEEYNISISNEGLSVDQYNVKLVHELIRFQDLIKADRQRISSLKKKNKELLKEQEEMAGRFEQERRSMQRLRDQKDLEMRDLEREVRRLKEESSQYQSALGSATNVRWGDDDANNSVQLKRSIEDLQQRLANFTTLKGKKYGIKINETEGANLLAYYKCRTAINSKNAKKTLSAALQRHDLEKDIIYYNAHICQLIEKFRNNRQGTDDLTRITPIKIRQQIYAILGIRVFIKNNEAISSTIKKCMNMMVTHREIKYDAKMHQQYREETMAMVIEVVHLYLRLNAQEPVPNFRHFFSSGEEIRASLMSGPEIADDSSGELEVEICSFPLISTQGNKVLCKAQVETRPVHPNTSFKWKK</sequence>
<dbReference type="AlphaFoldDB" id="A0A9N8YRK3"/>
<proteinExistence type="predicted"/>
<feature type="coiled-coil region" evidence="1">
    <location>
        <begin position="140"/>
        <end position="243"/>
    </location>
</feature>
<feature type="compositionally biased region" description="Low complexity" evidence="2">
    <location>
        <begin position="44"/>
        <end position="63"/>
    </location>
</feature>
<name>A0A9N8YRK3_9GLOM</name>
<dbReference type="Proteomes" id="UP000789831">
    <property type="component" value="Unassembled WGS sequence"/>
</dbReference>
<organism evidence="3 4">
    <name type="scientific">Ambispora gerdemannii</name>
    <dbReference type="NCBI Taxonomy" id="144530"/>
    <lineage>
        <taxon>Eukaryota</taxon>
        <taxon>Fungi</taxon>
        <taxon>Fungi incertae sedis</taxon>
        <taxon>Mucoromycota</taxon>
        <taxon>Glomeromycotina</taxon>
        <taxon>Glomeromycetes</taxon>
        <taxon>Archaeosporales</taxon>
        <taxon>Ambisporaceae</taxon>
        <taxon>Ambispora</taxon>
    </lineage>
</organism>